<proteinExistence type="predicted"/>
<dbReference type="EMBL" id="JPMI01000178">
    <property type="protein sequence ID" value="KFA90711.1"/>
    <property type="molecule type" value="Genomic_DNA"/>
</dbReference>
<name>A0A084SQH6_9BACT</name>
<dbReference type="AlphaFoldDB" id="A0A084SQH6"/>
<evidence type="ECO:0000313" key="1">
    <source>
        <dbReference type="EMBL" id="KFA90711.1"/>
    </source>
</evidence>
<comment type="caution">
    <text evidence="1">The sequence shown here is derived from an EMBL/GenBank/DDBJ whole genome shotgun (WGS) entry which is preliminary data.</text>
</comment>
<protein>
    <submittedName>
        <fullName evidence="1">Uncharacterized protein</fullName>
    </submittedName>
</protein>
<reference evidence="1 2" key="1">
    <citation type="submission" date="2014-07" db="EMBL/GenBank/DDBJ databases">
        <title>Draft Genome Sequence of Gephyronic Acid Producer, Cystobacter violaceus Strain Cb vi76.</title>
        <authorList>
            <person name="Stevens D.C."/>
            <person name="Young J."/>
            <person name="Carmichael R."/>
            <person name="Tan J."/>
            <person name="Taylor R.E."/>
        </authorList>
    </citation>
    <scope>NUCLEOTIDE SEQUENCE [LARGE SCALE GENOMIC DNA]</scope>
    <source>
        <strain evidence="1 2">Cb vi76</strain>
    </source>
</reference>
<evidence type="ECO:0000313" key="2">
    <source>
        <dbReference type="Proteomes" id="UP000028547"/>
    </source>
</evidence>
<organism evidence="1 2">
    <name type="scientific">Archangium violaceum Cb vi76</name>
    <dbReference type="NCBI Taxonomy" id="1406225"/>
    <lineage>
        <taxon>Bacteria</taxon>
        <taxon>Pseudomonadati</taxon>
        <taxon>Myxococcota</taxon>
        <taxon>Myxococcia</taxon>
        <taxon>Myxococcales</taxon>
        <taxon>Cystobacterineae</taxon>
        <taxon>Archangiaceae</taxon>
        <taxon>Archangium</taxon>
    </lineage>
</organism>
<gene>
    <name evidence="1" type="ORF">Q664_26710</name>
</gene>
<dbReference type="Proteomes" id="UP000028547">
    <property type="component" value="Unassembled WGS sequence"/>
</dbReference>
<accession>A0A084SQH6</accession>
<sequence length="112" mass="12237">MLHRHFLLVPVPPGQAVGVQVVLVKIGLLGSAMGPGQCIDDMLLHVHGDMLPPTYPPLGNQEATFNRNQLVCSRRHLELTSNGEELPCSRLTAIALRRVPVEHFGHSFELSG</sequence>